<evidence type="ECO:0000256" key="6">
    <source>
        <dbReference type="PROSITE-ProRule" id="PRU01026"/>
    </source>
</evidence>
<evidence type="ECO:0000256" key="7">
    <source>
        <dbReference type="RuleBase" id="RU362106"/>
    </source>
</evidence>
<dbReference type="EC" id="2.1.1.-" evidence="7"/>
<dbReference type="Proteomes" id="UP000325577">
    <property type="component" value="Linkage Group LG10"/>
</dbReference>
<protein>
    <recommendedName>
        <fullName evidence="7">rRNA adenine N(6)-methyltransferase</fullName>
        <ecNumber evidence="7">2.1.1.-</ecNumber>
    </recommendedName>
</protein>
<keyword evidence="3 6" id="KW-0808">Transferase</keyword>
<dbReference type="GO" id="GO:0005730">
    <property type="term" value="C:nucleolus"/>
    <property type="evidence" value="ECO:0007669"/>
    <property type="project" value="TreeGrafter"/>
</dbReference>
<keyword evidence="11" id="KW-1185">Reference proteome</keyword>
<keyword evidence="4 6" id="KW-0949">S-adenosyl-L-methionine</keyword>
<dbReference type="InterPro" id="IPR020598">
    <property type="entry name" value="rRNA_Ade_methylase_Trfase_N"/>
</dbReference>
<dbReference type="NCBIfam" id="TIGR00755">
    <property type="entry name" value="ksgA"/>
    <property type="match status" value="1"/>
</dbReference>
<dbReference type="Pfam" id="PF00398">
    <property type="entry name" value="RrnaAD"/>
    <property type="match status" value="1"/>
</dbReference>
<dbReference type="InterPro" id="IPR011530">
    <property type="entry name" value="rRNA_adenine_dimethylase"/>
</dbReference>
<dbReference type="EMBL" id="CM018033">
    <property type="protein sequence ID" value="KAA8545244.1"/>
    <property type="molecule type" value="Genomic_DNA"/>
</dbReference>
<evidence type="ECO:0000256" key="2">
    <source>
        <dbReference type="ARBA" id="ARBA00022603"/>
    </source>
</evidence>
<evidence type="ECO:0000259" key="9">
    <source>
        <dbReference type="SMART" id="SM00650"/>
    </source>
</evidence>
<dbReference type="InterPro" id="IPR001737">
    <property type="entry name" value="KsgA/Erm"/>
</dbReference>
<feature type="binding site" evidence="6">
    <location>
        <position position="38"/>
    </location>
    <ligand>
        <name>S-adenosyl-L-methionine</name>
        <dbReference type="ChEBI" id="CHEBI:59789"/>
    </ligand>
</feature>
<dbReference type="AlphaFoldDB" id="A0A5J5BRD0"/>
<evidence type="ECO:0000256" key="8">
    <source>
        <dbReference type="SAM" id="MobiDB-lite"/>
    </source>
</evidence>
<feature type="domain" description="Ribosomal RNA adenine methylase transferase N-terminal" evidence="9">
    <location>
        <begin position="43"/>
        <end position="243"/>
    </location>
</feature>
<keyword evidence="1 7" id="KW-0698">rRNA processing</keyword>
<feature type="region of interest" description="Disordered" evidence="8">
    <location>
        <begin position="1"/>
        <end position="29"/>
    </location>
</feature>
<dbReference type="GO" id="GO:0003723">
    <property type="term" value="F:RNA binding"/>
    <property type="evidence" value="ECO:0007669"/>
    <property type="project" value="UniProtKB-UniRule"/>
</dbReference>
<dbReference type="Gene3D" id="3.40.50.150">
    <property type="entry name" value="Vaccinia Virus protein VP39"/>
    <property type="match status" value="1"/>
</dbReference>
<dbReference type="SUPFAM" id="SSF53335">
    <property type="entry name" value="S-adenosyl-L-methionine-dependent methyltransferases"/>
    <property type="match status" value="1"/>
</dbReference>
<evidence type="ECO:0000313" key="11">
    <source>
        <dbReference type="Proteomes" id="UP000325577"/>
    </source>
</evidence>
<feature type="binding site" evidence="6">
    <location>
        <position position="36"/>
    </location>
    <ligand>
        <name>S-adenosyl-L-methionine</name>
        <dbReference type="ChEBI" id="CHEBI:59789"/>
    </ligand>
</feature>
<keyword evidence="5 6" id="KW-0694">RNA-binding</keyword>
<gene>
    <name evidence="10" type="ORF">F0562_020028</name>
</gene>
<dbReference type="InterPro" id="IPR029063">
    <property type="entry name" value="SAM-dependent_MTases_sf"/>
</dbReference>
<evidence type="ECO:0000256" key="1">
    <source>
        <dbReference type="ARBA" id="ARBA00022552"/>
    </source>
</evidence>
<dbReference type="GO" id="GO:0000179">
    <property type="term" value="F:rRNA (adenine-N6,N6-)-dimethyltransferase activity"/>
    <property type="evidence" value="ECO:0007669"/>
    <property type="project" value="UniProtKB-UniRule"/>
</dbReference>
<dbReference type="PROSITE" id="PS01131">
    <property type="entry name" value="RRNA_A_DIMETH"/>
    <property type="match status" value="1"/>
</dbReference>
<dbReference type="Gene3D" id="1.10.8.480">
    <property type="match status" value="1"/>
</dbReference>
<proteinExistence type="inferred from homology"/>
<dbReference type="InterPro" id="IPR020596">
    <property type="entry name" value="rRNA_Ade_Mease_Trfase_CS"/>
</dbReference>
<feature type="binding site" evidence="6">
    <location>
        <position position="143"/>
    </location>
    <ligand>
        <name>S-adenosyl-L-methionine</name>
        <dbReference type="ChEBI" id="CHEBI:59789"/>
    </ligand>
</feature>
<comment type="similarity">
    <text evidence="6 7">Belongs to the class I-like SAM-binding methyltransferase superfamily. rRNA adenine N(6)-methyltransferase family.</text>
</comment>
<dbReference type="CDD" id="cd02440">
    <property type="entry name" value="AdoMet_MTases"/>
    <property type="match status" value="1"/>
</dbReference>
<dbReference type="PROSITE" id="PS51689">
    <property type="entry name" value="SAM_RNA_A_N6_MT"/>
    <property type="match status" value="1"/>
</dbReference>
<evidence type="ECO:0000256" key="5">
    <source>
        <dbReference type="ARBA" id="ARBA00022884"/>
    </source>
</evidence>
<evidence type="ECO:0000313" key="10">
    <source>
        <dbReference type="EMBL" id="KAA8545244.1"/>
    </source>
</evidence>
<evidence type="ECO:0000256" key="4">
    <source>
        <dbReference type="ARBA" id="ARBA00022691"/>
    </source>
</evidence>
<sequence>MAGGKMKKEKPQRGGAASSNPHYQGGISFHKSKGQHILKNPLLIDTIIQKAGIKSTDAILEIGPGTGNLTKKLLEAGKSVVAVEIDPRMVLELQRRFQGSPLSSRLKGIGAFGITIEIPEVDDLLAHNNNLSQRTEARVIQGDVLKCDLPYFDICVANIPYQISSPLTFKLLFHRPLFRCAVIMFQREFAMRLVAQPGDTLYCRLSVNTQLMARVFHLLKVGRNNFRPPPKVDSSVVRIEPRKLIDSFPYKDWGGLIRICFNRKNKTLGSIFKQKSVLSLLEKNYKTLKALRLSQKESSGDTDMAVALSALRDTGEDLSMEIDDDDYDDEDMGVEEHDARGSEFKNKVLGVLKKGDFEDKRSSKLTQADFMHLLSLFNEAGIHFA</sequence>
<accession>A0A5J5BRD0</accession>
<name>A0A5J5BRD0_9ASTE</name>
<feature type="binding site" evidence="6">
    <location>
        <position position="84"/>
    </location>
    <ligand>
        <name>S-adenosyl-L-methionine</name>
        <dbReference type="ChEBI" id="CHEBI:59789"/>
    </ligand>
</feature>
<evidence type="ECO:0000256" key="3">
    <source>
        <dbReference type="ARBA" id="ARBA00022679"/>
    </source>
</evidence>
<organism evidence="10 11">
    <name type="scientific">Nyssa sinensis</name>
    <dbReference type="NCBI Taxonomy" id="561372"/>
    <lineage>
        <taxon>Eukaryota</taxon>
        <taxon>Viridiplantae</taxon>
        <taxon>Streptophyta</taxon>
        <taxon>Embryophyta</taxon>
        <taxon>Tracheophyta</taxon>
        <taxon>Spermatophyta</taxon>
        <taxon>Magnoliopsida</taxon>
        <taxon>eudicotyledons</taxon>
        <taxon>Gunneridae</taxon>
        <taxon>Pentapetalae</taxon>
        <taxon>asterids</taxon>
        <taxon>Cornales</taxon>
        <taxon>Nyssaceae</taxon>
        <taxon>Nyssa</taxon>
    </lineage>
</organism>
<dbReference type="SMART" id="SM00650">
    <property type="entry name" value="rADc"/>
    <property type="match status" value="1"/>
</dbReference>
<feature type="binding site" evidence="6">
    <location>
        <position position="63"/>
    </location>
    <ligand>
        <name>S-adenosyl-L-methionine</name>
        <dbReference type="ChEBI" id="CHEBI:59789"/>
    </ligand>
</feature>
<dbReference type="PANTHER" id="PTHR11727">
    <property type="entry name" value="DIMETHYLADENOSINE TRANSFERASE"/>
    <property type="match status" value="1"/>
</dbReference>
<dbReference type="PANTHER" id="PTHR11727:SF7">
    <property type="entry name" value="DIMETHYLADENOSINE TRANSFERASE-RELATED"/>
    <property type="match status" value="1"/>
</dbReference>
<reference evidence="10 11" key="1">
    <citation type="submission" date="2019-09" db="EMBL/GenBank/DDBJ databases">
        <title>A chromosome-level genome assembly of the Chinese tupelo Nyssa sinensis.</title>
        <authorList>
            <person name="Yang X."/>
            <person name="Kang M."/>
            <person name="Yang Y."/>
            <person name="Xiong H."/>
            <person name="Wang M."/>
            <person name="Zhang Z."/>
            <person name="Wang Z."/>
            <person name="Wu H."/>
            <person name="Ma T."/>
            <person name="Liu J."/>
            <person name="Xi Z."/>
        </authorList>
    </citation>
    <scope>NUCLEOTIDE SEQUENCE [LARGE SCALE GENOMIC DNA]</scope>
    <source>
        <strain evidence="10">J267</strain>
        <tissue evidence="10">Leaf</tissue>
    </source>
</reference>
<feature type="binding site" evidence="6">
    <location>
        <position position="158"/>
    </location>
    <ligand>
        <name>S-adenosyl-L-methionine</name>
        <dbReference type="ChEBI" id="CHEBI:59789"/>
    </ligand>
</feature>
<keyword evidence="2 6" id="KW-0489">Methyltransferase</keyword>
<feature type="compositionally biased region" description="Basic residues" evidence="8">
    <location>
        <begin position="1"/>
        <end position="10"/>
    </location>
</feature>
<dbReference type="OrthoDB" id="74991at2759"/>